<accession>A0A2N3Q0A9</accession>
<dbReference type="EMBL" id="PIUM01000002">
    <property type="protein sequence ID" value="PKU26085.1"/>
    <property type="molecule type" value="Genomic_DNA"/>
</dbReference>
<name>A0A2N3Q0A9_9PROT</name>
<protein>
    <submittedName>
        <fullName evidence="3">Universal stress protein UspA</fullName>
    </submittedName>
</protein>
<dbReference type="Gene3D" id="3.40.50.12370">
    <property type="match status" value="1"/>
</dbReference>
<organism evidence="3 4">
    <name type="scientific">Telmatospirillum siberiense</name>
    <dbReference type="NCBI Taxonomy" id="382514"/>
    <lineage>
        <taxon>Bacteria</taxon>
        <taxon>Pseudomonadati</taxon>
        <taxon>Pseudomonadota</taxon>
        <taxon>Alphaproteobacteria</taxon>
        <taxon>Rhodospirillales</taxon>
        <taxon>Rhodospirillaceae</taxon>
        <taxon>Telmatospirillum</taxon>
    </lineage>
</organism>
<dbReference type="Proteomes" id="UP000233293">
    <property type="component" value="Unassembled WGS sequence"/>
</dbReference>
<dbReference type="CDD" id="cd00293">
    <property type="entry name" value="USP-like"/>
    <property type="match status" value="1"/>
</dbReference>
<dbReference type="AlphaFoldDB" id="A0A2N3Q0A9"/>
<gene>
    <name evidence="3" type="ORF">CWS72_02835</name>
</gene>
<dbReference type="PANTHER" id="PTHR46268">
    <property type="entry name" value="STRESS RESPONSE PROTEIN NHAX"/>
    <property type="match status" value="1"/>
</dbReference>
<evidence type="ECO:0000256" key="1">
    <source>
        <dbReference type="ARBA" id="ARBA00008791"/>
    </source>
</evidence>
<dbReference type="Pfam" id="PF00582">
    <property type="entry name" value="Usp"/>
    <property type="match status" value="1"/>
</dbReference>
<sequence length="290" mass="30872">MTGYRTILACLSDADTAPATLGLALLVGRNHAAHIEALHVRIDPASAIPLVGEGMSGAMVEEMLTVAEKQATERAQGIRALFDKICTSEGVDQAEAPFSDPRLSAHWREEIGREEEVLAETGRLSDLLVLARPMPESDVPSIMTLNAALMESGRPLLLAPPTLPASVGRKVAVFWNGSIEAARAVGAALPFLRQADEVVILSAREEEATSPGELVKYLAWHGVSASKHCFPASSAAGGQVAQILLDEAVTRGADLVVMGAYTHSRLRQLIMGGVTRHVLHFAKLPVLLCH</sequence>
<dbReference type="PANTHER" id="PTHR46268:SF15">
    <property type="entry name" value="UNIVERSAL STRESS PROTEIN HP_0031"/>
    <property type="match status" value="1"/>
</dbReference>
<dbReference type="InterPro" id="IPR006015">
    <property type="entry name" value="Universal_stress_UspA"/>
</dbReference>
<dbReference type="RefSeq" id="WP_101249046.1">
    <property type="nucleotide sequence ID" value="NZ_PIUM01000002.1"/>
</dbReference>
<dbReference type="InterPro" id="IPR006016">
    <property type="entry name" value="UspA"/>
</dbReference>
<comment type="caution">
    <text evidence="3">The sequence shown here is derived from an EMBL/GenBank/DDBJ whole genome shotgun (WGS) entry which is preliminary data.</text>
</comment>
<reference evidence="4" key="1">
    <citation type="submission" date="2017-12" db="EMBL/GenBank/DDBJ databases">
        <title>Draft genome sequence of Telmatospirillum siberiense 26-4b1T, an acidotolerant peatland alphaproteobacterium potentially involved in sulfur cycling.</title>
        <authorList>
            <person name="Hausmann B."/>
            <person name="Pjevac P."/>
            <person name="Schreck K."/>
            <person name="Herbold C.W."/>
            <person name="Daims H."/>
            <person name="Wagner M."/>
            <person name="Pester M."/>
            <person name="Loy A."/>
        </authorList>
    </citation>
    <scope>NUCLEOTIDE SEQUENCE [LARGE SCALE GENOMIC DNA]</scope>
    <source>
        <strain evidence="4">26-4b1</strain>
    </source>
</reference>
<keyword evidence="4" id="KW-1185">Reference proteome</keyword>
<dbReference type="PRINTS" id="PR01438">
    <property type="entry name" value="UNVRSLSTRESS"/>
</dbReference>
<feature type="domain" description="UspA" evidence="2">
    <location>
        <begin position="237"/>
        <end position="289"/>
    </location>
</feature>
<evidence type="ECO:0000313" key="4">
    <source>
        <dbReference type="Proteomes" id="UP000233293"/>
    </source>
</evidence>
<dbReference type="SUPFAM" id="SSF52402">
    <property type="entry name" value="Adenine nucleotide alpha hydrolases-like"/>
    <property type="match status" value="1"/>
</dbReference>
<proteinExistence type="inferred from homology"/>
<comment type="similarity">
    <text evidence="1">Belongs to the universal stress protein A family.</text>
</comment>
<evidence type="ECO:0000313" key="3">
    <source>
        <dbReference type="EMBL" id="PKU26085.1"/>
    </source>
</evidence>
<evidence type="ECO:0000259" key="2">
    <source>
        <dbReference type="Pfam" id="PF00582"/>
    </source>
</evidence>
<dbReference type="OrthoDB" id="9804721at2"/>